<evidence type="ECO:0000313" key="3">
    <source>
        <dbReference type="EMBL" id="KYP59872.1"/>
    </source>
</evidence>
<dbReference type="SUPFAM" id="SSF50630">
    <property type="entry name" value="Acid proteases"/>
    <property type="match status" value="1"/>
</dbReference>
<keyword evidence="1" id="KW-0378">Hydrolase</keyword>
<accession>A0A151SYL3</accession>
<dbReference type="InterPro" id="IPR021109">
    <property type="entry name" value="Peptidase_aspartic_dom_sf"/>
</dbReference>
<evidence type="ECO:0000313" key="4">
    <source>
        <dbReference type="Proteomes" id="UP000075243"/>
    </source>
</evidence>
<dbReference type="CDD" id="cd00303">
    <property type="entry name" value="retropepsin_like"/>
    <property type="match status" value="1"/>
</dbReference>
<evidence type="ECO:0000259" key="2">
    <source>
        <dbReference type="Pfam" id="PF00077"/>
    </source>
</evidence>
<dbReference type="Pfam" id="PF00077">
    <property type="entry name" value="RVP"/>
    <property type="match status" value="1"/>
</dbReference>
<dbReference type="InterPro" id="IPR018061">
    <property type="entry name" value="Retropepsins"/>
</dbReference>
<name>A0A151SYL3_CAJCA</name>
<dbReference type="Gene3D" id="3.10.10.10">
    <property type="entry name" value="HIV Type 1 Reverse Transcriptase, subunit A, domain 1"/>
    <property type="match status" value="1"/>
</dbReference>
<protein>
    <submittedName>
        <fullName evidence="3">Polyprotein</fullName>
    </submittedName>
</protein>
<dbReference type="EMBL" id="CM003612">
    <property type="protein sequence ID" value="KYP59872.1"/>
    <property type="molecule type" value="Genomic_DNA"/>
</dbReference>
<dbReference type="SUPFAM" id="SSF56672">
    <property type="entry name" value="DNA/RNA polymerases"/>
    <property type="match status" value="1"/>
</dbReference>
<gene>
    <name evidence="3" type="ORF">KK1_015313</name>
</gene>
<dbReference type="InterPro" id="IPR043502">
    <property type="entry name" value="DNA/RNA_pol_sf"/>
</dbReference>
<dbReference type="Gramene" id="C.cajan_14879.t">
    <property type="protein sequence ID" value="C.cajan_14879.t"/>
    <property type="gene ID" value="C.cajan_14879"/>
</dbReference>
<dbReference type="GO" id="GO:0016787">
    <property type="term" value="F:hydrolase activity"/>
    <property type="evidence" value="ECO:0007669"/>
    <property type="project" value="UniProtKB-KW"/>
</dbReference>
<dbReference type="AlphaFoldDB" id="A0A151SYL3"/>
<sequence length="349" mass="40471">MHYQFSTHVFKSQPCFTICYGLRSWINCFIISFVWLSRTSFATNKPTKIGKFDLTQTLKRLEKSTAKAVTIQDLQIEISSLKSEVRDLKRKQQHDNPSDGHESDHVSTDDDTLFNALINHCSIQKFYIDVTISVEDFVLKTIALFDTGADSNCILEGLIPTKYFHKTSEKLRTASGSRLEIQYKLPSAIIQNDNLQVETPFLLVKNLKNDVILGTPFIKSIFPIKISDEGHVCSDLPNAFWDRKKHMVSLPYEKDFTDRQIPTKDRPIQMSHELVIHCQKEINDLISKGLIRKSKSPWSCATFYVNKASEIERGAPRLVINYRPLIYIYIYIYIYKGDYNYTDIFYFFL</sequence>
<dbReference type="Proteomes" id="UP000075243">
    <property type="component" value="Chromosome 10"/>
</dbReference>
<reference evidence="3 4" key="1">
    <citation type="journal article" date="2012" name="Nat. Biotechnol.">
        <title>Draft genome sequence of pigeonpea (Cajanus cajan), an orphan legume crop of resource-poor farmers.</title>
        <authorList>
            <person name="Varshney R.K."/>
            <person name="Chen W."/>
            <person name="Li Y."/>
            <person name="Bharti A.K."/>
            <person name="Saxena R.K."/>
            <person name="Schlueter J.A."/>
            <person name="Donoghue M.T."/>
            <person name="Azam S."/>
            <person name="Fan G."/>
            <person name="Whaley A.M."/>
            <person name="Farmer A.D."/>
            <person name="Sheridan J."/>
            <person name="Iwata A."/>
            <person name="Tuteja R."/>
            <person name="Penmetsa R.V."/>
            <person name="Wu W."/>
            <person name="Upadhyaya H.D."/>
            <person name="Yang S.P."/>
            <person name="Shah T."/>
            <person name="Saxena K.B."/>
            <person name="Michael T."/>
            <person name="McCombie W.R."/>
            <person name="Yang B."/>
            <person name="Zhang G."/>
            <person name="Yang H."/>
            <person name="Wang J."/>
            <person name="Spillane C."/>
            <person name="Cook D.R."/>
            <person name="May G.D."/>
            <person name="Xu X."/>
            <person name="Jackson S.A."/>
        </authorList>
    </citation>
    <scope>NUCLEOTIDE SEQUENCE [LARGE SCALE GENOMIC DNA]</scope>
    <source>
        <strain evidence="4">cv. Asha</strain>
    </source>
</reference>
<feature type="domain" description="Retropepsins" evidence="2">
    <location>
        <begin position="130"/>
        <end position="221"/>
    </location>
</feature>
<evidence type="ECO:0000256" key="1">
    <source>
        <dbReference type="ARBA" id="ARBA00022801"/>
    </source>
</evidence>
<keyword evidence="4" id="KW-1185">Reference proteome</keyword>
<dbReference type="Gene3D" id="2.40.70.10">
    <property type="entry name" value="Acid Proteases"/>
    <property type="match status" value="1"/>
</dbReference>
<organism evidence="3 4">
    <name type="scientific">Cajanus cajan</name>
    <name type="common">Pigeon pea</name>
    <name type="synonym">Cajanus indicus</name>
    <dbReference type="NCBI Taxonomy" id="3821"/>
    <lineage>
        <taxon>Eukaryota</taxon>
        <taxon>Viridiplantae</taxon>
        <taxon>Streptophyta</taxon>
        <taxon>Embryophyta</taxon>
        <taxon>Tracheophyta</taxon>
        <taxon>Spermatophyta</taxon>
        <taxon>Magnoliopsida</taxon>
        <taxon>eudicotyledons</taxon>
        <taxon>Gunneridae</taxon>
        <taxon>Pentapetalae</taxon>
        <taxon>rosids</taxon>
        <taxon>fabids</taxon>
        <taxon>Fabales</taxon>
        <taxon>Fabaceae</taxon>
        <taxon>Papilionoideae</taxon>
        <taxon>50 kb inversion clade</taxon>
        <taxon>NPAAA clade</taxon>
        <taxon>indigoferoid/millettioid clade</taxon>
        <taxon>Phaseoleae</taxon>
        <taxon>Cajanus</taxon>
    </lineage>
</organism>
<proteinExistence type="predicted"/>